<dbReference type="PANTHER" id="PTHR14456:SF2">
    <property type="entry name" value="INOSITOL-PENTAKISPHOSPHATE 2-KINASE"/>
    <property type="match status" value="1"/>
</dbReference>
<dbReference type="PANTHER" id="PTHR14456">
    <property type="entry name" value="INOSITOL POLYPHOSPHATE KINASE 1"/>
    <property type="match status" value="1"/>
</dbReference>
<evidence type="ECO:0000313" key="7">
    <source>
        <dbReference type="EMBL" id="KAJ4824562.1"/>
    </source>
</evidence>
<dbReference type="GO" id="GO:0005524">
    <property type="term" value="F:ATP binding"/>
    <property type="evidence" value="ECO:0007669"/>
    <property type="project" value="UniProtKB-KW"/>
</dbReference>
<keyword evidence="5" id="KW-0067">ATP-binding</keyword>
<keyword evidence="8" id="KW-1185">Reference proteome</keyword>
<name>A0A9Q0F4K4_9ROSI</name>
<dbReference type="OrthoDB" id="272370at2759"/>
<reference evidence="7" key="1">
    <citation type="submission" date="2022-02" db="EMBL/GenBank/DDBJ databases">
        <authorList>
            <person name="Henning P.M."/>
            <person name="McCubbin A.G."/>
            <person name="Shore J.S."/>
        </authorList>
    </citation>
    <scope>NUCLEOTIDE SEQUENCE</scope>
    <source>
        <strain evidence="7">F60SS</strain>
        <tissue evidence="7">Leaves</tissue>
    </source>
</reference>
<evidence type="ECO:0000256" key="3">
    <source>
        <dbReference type="ARBA" id="ARBA00022741"/>
    </source>
</evidence>
<accession>A0A9Q0F4K4</accession>
<dbReference type="EC" id="2.7.1.158" evidence="1"/>
<reference evidence="7" key="2">
    <citation type="journal article" date="2023" name="Plants (Basel)">
        <title>Annotation of the Turnera subulata (Passifloraceae) Draft Genome Reveals the S-Locus Evolved after the Divergence of Turneroideae from Passifloroideae in a Stepwise Manner.</title>
        <authorList>
            <person name="Henning P.M."/>
            <person name="Roalson E.H."/>
            <person name="Mir W."/>
            <person name="McCubbin A.G."/>
            <person name="Shore J.S."/>
        </authorList>
    </citation>
    <scope>NUCLEOTIDE SEQUENCE</scope>
    <source>
        <strain evidence="7">F60SS</strain>
    </source>
</reference>
<evidence type="ECO:0000256" key="6">
    <source>
        <dbReference type="ARBA" id="ARBA00029574"/>
    </source>
</evidence>
<comment type="caution">
    <text evidence="7">The sequence shown here is derived from an EMBL/GenBank/DDBJ whole genome shotgun (WGS) entry which is preliminary data.</text>
</comment>
<keyword evidence="3" id="KW-0547">Nucleotide-binding</keyword>
<dbReference type="Gene3D" id="3.30.200.110">
    <property type="entry name" value="Inositol-pentakisphosphate 2-kinase, N-lobe"/>
    <property type="match status" value="1"/>
</dbReference>
<dbReference type="AlphaFoldDB" id="A0A9Q0F4K4"/>
<gene>
    <name evidence="7" type="ORF">Tsubulata_033793</name>
</gene>
<evidence type="ECO:0000256" key="4">
    <source>
        <dbReference type="ARBA" id="ARBA00022777"/>
    </source>
</evidence>
<dbReference type="InterPro" id="IPR009286">
    <property type="entry name" value="Ins_P5_2-kin"/>
</dbReference>
<organism evidence="7 8">
    <name type="scientific">Turnera subulata</name>
    <dbReference type="NCBI Taxonomy" id="218843"/>
    <lineage>
        <taxon>Eukaryota</taxon>
        <taxon>Viridiplantae</taxon>
        <taxon>Streptophyta</taxon>
        <taxon>Embryophyta</taxon>
        <taxon>Tracheophyta</taxon>
        <taxon>Spermatophyta</taxon>
        <taxon>Magnoliopsida</taxon>
        <taxon>eudicotyledons</taxon>
        <taxon>Gunneridae</taxon>
        <taxon>Pentapetalae</taxon>
        <taxon>rosids</taxon>
        <taxon>fabids</taxon>
        <taxon>Malpighiales</taxon>
        <taxon>Passifloraceae</taxon>
        <taxon>Turnera</taxon>
    </lineage>
</organism>
<proteinExistence type="predicted"/>
<evidence type="ECO:0000256" key="5">
    <source>
        <dbReference type="ARBA" id="ARBA00022840"/>
    </source>
</evidence>
<dbReference type="Pfam" id="PF06090">
    <property type="entry name" value="Ins_P5_2-kin"/>
    <property type="match status" value="1"/>
</dbReference>
<protein>
    <recommendedName>
        <fullName evidence="1">inositol-pentakisphosphate 2-kinase</fullName>
        <ecNumber evidence="1">2.7.1.158</ecNumber>
    </recommendedName>
    <alternativeName>
        <fullName evidence="6">Ins(1,3,4,5,6)P5 2-kinase</fullName>
    </alternativeName>
</protein>
<keyword evidence="4" id="KW-0418">Kinase</keyword>
<evidence type="ECO:0000313" key="8">
    <source>
        <dbReference type="Proteomes" id="UP001141552"/>
    </source>
</evidence>
<dbReference type="GO" id="GO:0032958">
    <property type="term" value="P:inositol phosphate biosynthetic process"/>
    <property type="evidence" value="ECO:0007669"/>
    <property type="project" value="TreeGrafter"/>
</dbReference>
<sequence length="700" mass="78748">MEVAEVKLGLKDAGDWVYRGEGAANLVLAYTGSSPSFIGKVMRCQKVVRKGMPTRVESERALTEQERLLWRDVQDLVTAPTKEIAGQLYVQLVMSPLLGSKHVDPGRRVLVSMEFLRCVENNVILNRPPWRVDAAKLDTQRDSAIILSDHSLFHRGSTEGGPCISVEIKPKCGYLPSSSFISERNAIKRRTTRFRMHQFLKLHRQEIAELSEYDPLDLFSGSRERILKAIKSLYSTPQNNFRVFLDGVLIFGGIGGGANKTNGVIGNAFEDILKGIIQADDGQCTENLLQLVAETVNCSGVLGRLLEVQKLDVFDIEGVIHLYYNIISEPCLVCRDLDEAGRPHRYSSLHSVPFDKSLKIVKDFLIAATAKDCSLMISFRPRDDRDLESSCSSVYLHSTKQIFDYKPKCGYLPSSSFISERNAIKRRTTRFRMHQFLKLHRQEIAELSEYDPLDLFSGSRERILKAIKSLYSTPQNNFRVFLDGVLIFGGIGGGANKTNGVIGNAFEDILKGIIQADDGQCTENLLQLVAETVYCSGVLGRLLEVQKLDVFDIEGVIHLYYNIISEPCLVCRDLDEAGRPHRYSSLHSVPFDKSLKIVKDFLIAATAKDCSLMISFRPRDDRDLESSCSSVYLHSTKQIFDYKANFIDLDLKPLKKIVKYYELDKEILNCYSQVLDTVDEAGNDFGVEVYESANGEIHQD</sequence>
<dbReference type="GO" id="GO:0035299">
    <property type="term" value="F:inositol-1,3,4,5,6-pentakisphosphate 2-kinase activity"/>
    <property type="evidence" value="ECO:0007669"/>
    <property type="project" value="UniProtKB-EC"/>
</dbReference>
<dbReference type="InterPro" id="IPR043001">
    <property type="entry name" value="IP5_2-K_N_lobe"/>
</dbReference>
<dbReference type="GO" id="GO:0005634">
    <property type="term" value="C:nucleus"/>
    <property type="evidence" value="ECO:0007669"/>
    <property type="project" value="TreeGrafter"/>
</dbReference>
<evidence type="ECO:0000256" key="2">
    <source>
        <dbReference type="ARBA" id="ARBA00022679"/>
    </source>
</evidence>
<dbReference type="Proteomes" id="UP001141552">
    <property type="component" value="Unassembled WGS sequence"/>
</dbReference>
<evidence type="ECO:0000256" key="1">
    <source>
        <dbReference type="ARBA" id="ARBA00012023"/>
    </source>
</evidence>
<keyword evidence="2" id="KW-0808">Transferase</keyword>
<dbReference type="EMBL" id="JAKUCV010007153">
    <property type="protein sequence ID" value="KAJ4824562.1"/>
    <property type="molecule type" value="Genomic_DNA"/>
</dbReference>